<organism evidence="1 2">
    <name type="scientific">Mesonia oceanica</name>
    <dbReference type="NCBI Taxonomy" id="2687242"/>
    <lineage>
        <taxon>Bacteria</taxon>
        <taxon>Pseudomonadati</taxon>
        <taxon>Bacteroidota</taxon>
        <taxon>Flavobacteriia</taxon>
        <taxon>Flavobacteriales</taxon>
        <taxon>Flavobacteriaceae</taxon>
        <taxon>Mesonia</taxon>
    </lineage>
</organism>
<name>A0AC61YAA1_9FLAO</name>
<sequence>MFGILRTILAINVILLHIFNIPTLGNYSVTFFFMLSGFLMTLVVNEKYGYSIKGFKVFWINRILRLFPIYWIVGFITIIVLFIVPAYLPKHPAMFFPNSLSDWVFNVTMIFPNIVPHRITPRLIPPSWAITNELVYYLLISLGISKNKRITIFWFFASVAYYIFTYLFYDLATFRYSAIPAASLAFSIGALMYWYKEKFNLFTKPKKIIIVFLVTSFYINGFFSSDIQKFLIKDISIYINLILAFLLITILFNLNTSKKIRKVDNYIGMYSYPFYISHYLVALIYIFSIGYGGINNSFKLTSAALPFYFLLLIIFTFLLIHFIDYPIEAYRSHIKKKA</sequence>
<dbReference type="EMBL" id="CABVMM010000010">
    <property type="protein sequence ID" value="VVV01314.1"/>
    <property type="molecule type" value="Genomic_DNA"/>
</dbReference>
<dbReference type="Proteomes" id="UP000356253">
    <property type="component" value="Unassembled WGS sequence"/>
</dbReference>
<proteinExistence type="predicted"/>
<evidence type="ECO:0000313" key="1">
    <source>
        <dbReference type="EMBL" id="VVV01314.1"/>
    </source>
</evidence>
<keyword evidence="2" id="KW-1185">Reference proteome</keyword>
<evidence type="ECO:0000313" key="2">
    <source>
        <dbReference type="Proteomes" id="UP000356253"/>
    </source>
</evidence>
<reference evidence="1" key="1">
    <citation type="submission" date="2019-09" db="EMBL/GenBank/DDBJ databases">
        <authorList>
            <person name="Rodrigo-Torres L."/>
            <person name="Arahal R. D."/>
            <person name="Lucena T."/>
        </authorList>
    </citation>
    <scope>NUCLEOTIDE SEQUENCE</scope>
    <source>
        <strain evidence="1">ISS653</strain>
    </source>
</reference>
<protein>
    <submittedName>
        <fullName evidence="1">Uncharacterized protein</fullName>
    </submittedName>
</protein>
<comment type="caution">
    <text evidence="1">The sequence shown here is derived from an EMBL/GenBank/DDBJ whole genome shotgun (WGS) entry which is preliminary data.</text>
</comment>
<gene>
    <name evidence="1" type="ORF">FVB9532_02604</name>
</gene>
<accession>A0AC61YAA1</accession>